<gene>
    <name evidence="1" type="ORF">L345_03113</name>
</gene>
<dbReference type="AlphaFoldDB" id="V8PAQ3"/>
<protein>
    <submittedName>
        <fullName evidence="1">Uncharacterized protein</fullName>
    </submittedName>
</protein>
<dbReference type="Proteomes" id="UP000018936">
    <property type="component" value="Unassembled WGS sequence"/>
</dbReference>
<name>V8PAQ3_OPHHA</name>
<proteinExistence type="predicted"/>
<evidence type="ECO:0000313" key="2">
    <source>
        <dbReference type="Proteomes" id="UP000018936"/>
    </source>
</evidence>
<reference evidence="1 2" key="1">
    <citation type="journal article" date="2013" name="Proc. Natl. Acad. Sci. U.S.A.">
        <title>The king cobra genome reveals dynamic gene evolution and adaptation in the snake venom system.</title>
        <authorList>
            <person name="Vonk F.J."/>
            <person name="Casewell N.R."/>
            <person name="Henkel C.V."/>
            <person name="Heimberg A.M."/>
            <person name="Jansen H.J."/>
            <person name="McCleary R.J."/>
            <person name="Kerkkamp H.M."/>
            <person name="Vos R.A."/>
            <person name="Guerreiro I."/>
            <person name="Calvete J.J."/>
            <person name="Wuster W."/>
            <person name="Woods A.E."/>
            <person name="Logan J.M."/>
            <person name="Harrison R.A."/>
            <person name="Castoe T.A."/>
            <person name="de Koning A.P."/>
            <person name="Pollock D.D."/>
            <person name="Yandell M."/>
            <person name="Calderon D."/>
            <person name="Renjifo C."/>
            <person name="Currier R.B."/>
            <person name="Salgado D."/>
            <person name="Pla D."/>
            <person name="Sanz L."/>
            <person name="Hyder A.S."/>
            <person name="Ribeiro J.M."/>
            <person name="Arntzen J.W."/>
            <person name="van den Thillart G.E."/>
            <person name="Boetzer M."/>
            <person name="Pirovano W."/>
            <person name="Dirks R.P."/>
            <person name="Spaink H.P."/>
            <person name="Duboule D."/>
            <person name="McGlinn E."/>
            <person name="Kini R.M."/>
            <person name="Richardson M.K."/>
        </authorList>
    </citation>
    <scope>NUCLEOTIDE SEQUENCE</scope>
    <source>
        <tissue evidence="1">Blood</tissue>
    </source>
</reference>
<sequence>MLLRLNRAETLLVISPPPFSLRLNYNYQDATGHRFKKKKNNLRCILEFVPEKWKLEGREDCGVLECFAFPRCKRKREVLGRNAFMRKDGWQLIFLSKVGGGVEASAACSERKTGGPN</sequence>
<keyword evidence="2" id="KW-1185">Reference proteome</keyword>
<organism evidence="1 2">
    <name type="scientific">Ophiophagus hannah</name>
    <name type="common">King cobra</name>
    <name type="synonym">Naja hannah</name>
    <dbReference type="NCBI Taxonomy" id="8665"/>
    <lineage>
        <taxon>Eukaryota</taxon>
        <taxon>Metazoa</taxon>
        <taxon>Chordata</taxon>
        <taxon>Craniata</taxon>
        <taxon>Vertebrata</taxon>
        <taxon>Euteleostomi</taxon>
        <taxon>Lepidosauria</taxon>
        <taxon>Squamata</taxon>
        <taxon>Bifurcata</taxon>
        <taxon>Unidentata</taxon>
        <taxon>Episquamata</taxon>
        <taxon>Toxicofera</taxon>
        <taxon>Serpentes</taxon>
        <taxon>Colubroidea</taxon>
        <taxon>Elapidae</taxon>
        <taxon>Elapinae</taxon>
        <taxon>Ophiophagus</taxon>
    </lineage>
</organism>
<accession>V8PAQ3</accession>
<comment type="caution">
    <text evidence="1">The sequence shown here is derived from an EMBL/GenBank/DDBJ whole genome shotgun (WGS) entry which is preliminary data.</text>
</comment>
<evidence type="ECO:0000313" key="1">
    <source>
        <dbReference type="EMBL" id="ETE71073.1"/>
    </source>
</evidence>
<dbReference type="EMBL" id="AZIM01000439">
    <property type="protein sequence ID" value="ETE71073.1"/>
    <property type="molecule type" value="Genomic_DNA"/>
</dbReference>
<feature type="non-terminal residue" evidence="1">
    <location>
        <position position="1"/>
    </location>
</feature>